<keyword evidence="7 18" id="KW-0808">Transferase</keyword>
<comment type="subcellular location">
    <subcellularLocation>
        <location evidence="2">Cytoplasm</location>
        <location evidence="2">Cytosol</location>
    </subcellularLocation>
    <subcellularLocation>
        <location evidence="1">Nucleus</location>
    </subcellularLocation>
</comment>
<evidence type="ECO:0000259" key="24">
    <source>
        <dbReference type="Pfam" id="PF22528"/>
    </source>
</evidence>
<dbReference type="eggNOG" id="KOG1499">
    <property type="taxonomic scope" value="Eukaryota"/>
</dbReference>
<dbReference type="GO" id="GO:0035242">
    <property type="term" value="F:protein-arginine omega-N asymmetric methyltransferase activity"/>
    <property type="evidence" value="ECO:0007669"/>
    <property type="project" value="UniProtKB-EC"/>
</dbReference>
<evidence type="ECO:0000256" key="10">
    <source>
        <dbReference type="ARBA" id="ARBA00022771"/>
    </source>
</evidence>
<keyword evidence="10" id="KW-0863">Zinc-finger</keyword>
<evidence type="ECO:0000256" key="6">
    <source>
        <dbReference type="ARBA" id="ARBA00022603"/>
    </source>
</evidence>
<dbReference type="FunFam" id="3.40.50.150:FF:000034">
    <property type="entry name" value="Protein arginine N-methyltransferase 3"/>
    <property type="match status" value="1"/>
</dbReference>
<evidence type="ECO:0000256" key="2">
    <source>
        <dbReference type="ARBA" id="ARBA00004514"/>
    </source>
</evidence>
<keyword evidence="4" id="KW-0963">Cytoplasm</keyword>
<evidence type="ECO:0000313" key="26">
    <source>
        <dbReference type="Proteomes" id="UP000001646"/>
    </source>
</evidence>
<dbReference type="InterPro" id="IPR041698">
    <property type="entry name" value="Methyltransf_25"/>
</dbReference>
<dbReference type="SUPFAM" id="SSF53335">
    <property type="entry name" value="S-adenosyl-L-methionine-dependent methyltransferases"/>
    <property type="match status" value="1"/>
</dbReference>
<dbReference type="InterPro" id="IPR055135">
    <property type="entry name" value="PRMT_dom"/>
</dbReference>
<comment type="catalytic activity">
    <reaction evidence="15">
        <text>L-arginyl-[protein] + S-adenosyl-L-methionine = N(omega)-methyl-L-arginyl-[protein] + S-adenosyl-L-homocysteine + H(+)</text>
        <dbReference type="Rhea" id="RHEA:48100"/>
        <dbReference type="Rhea" id="RHEA-COMP:10532"/>
        <dbReference type="Rhea" id="RHEA-COMP:11990"/>
        <dbReference type="ChEBI" id="CHEBI:15378"/>
        <dbReference type="ChEBI" id="CHEBI:29965"/>
        <dbReference type="ChEBI" id="CHEBI:57856"/>
        <dbReference type="ChEBI" id="CHEBI:59789"/>
        <dbReference type="ChEBI" id="CHEBI:65280"/>
    </reaction>
    <physiologicalReaction direction="left-to-right" evidence="15">
        <dbReference type="Rhea" id="RHEA:48101"/>
    </physiologicalReaction>
</comment>
<dbReference type="GO" id="GO:1900053">
    <property type="term" value="P:negative regulation of retinoic acid biosynthetic process"/>
    <property type="evidence" value="ECO:0007669"/>
    <property type="project" value="Ensembl"/>
</dbReference>
<keyword evidence="9" id="KW-0479">Metal-binding</keyword>
<keyword evidence="12" id="KW-0007">Acetylation</keyword>
<dbReference type="STRING" id="28377.ENSACAP00000015338"/>
<dbReference type="GO" id="GO:0006338">
    <property type="term" value="P:chromatin remodeling"/>
    <property type="evidence" value="ECO:0000318"/>
    <property type="project" value="GO_Central"/>
</dbReference>
<keyword evidence="8 18" id="KW-0949">S-adenosyl-L-methionine</keyword>
<dbReference type="GO" id="GO:0032259">
    <property type="term" value="P:methylation"/>
    <property type="evidence" value="ECO:0007669"/>
    <property type="project" value="UniProtKB-KW"/>
</dbReference>
<dbReference type="GO" id="GO:0005634">
    <property type="term" value="C:nucleus"/>
    <property type="evidence" value="ECO:0000318"/>
    <property type="project" value="GO_Central"/>
</dbReference>
<dbReference type="SUPFAM" id="SSF57667">
    <property type="entry name" value="beta-beta-alpha zinc fingers"/>
    <property type="match status" value="1"/>
</dbReference>
<dbReference type="InterPro" id="IPR049009">
    <property type="entry name" value="ANM3_Znf-C2H2"/>
</dbReference>
<protein>
    <recommendedName>
        <fullName evidence="16">Protein arginine N-methyltransferase 3</fullName>
        <ecNumber evidence="3">2.1.1.319</ecNumber>
    </recommendedName>
    <alternativeName>
        <fullName evidence="17">Heterogeneous nuclear ribonucleoprotein methyltransferase-like protein 3</fullName>
    </alternativeName>
</protein>
<comment type="catalytic activity">
    <reaction evidence="14">
        <text>L-arginyl-[protein] + 2 S-adenosyl-L-methionine = N(omega),N(omega)-dimethyl-L-arginyl-[protein] + 2 S-adenosyl-L-homocysteine + 2 H(+)</text>
        <dbReference type="Rhea" id="RHEA:48096"/>
        <dbReference type="Rhea" id="RHEA-COMP:10532"/>
        <dbReference type="Rhea" id="RHEA-COMP:11991"/>
        <dbReference type="ChEBI" id="CHEBI:15378"/>
        <dbReference type="ChEBI" id="CHEBI:29965"/>
        <dbReference type="ChEBI" id="CHEBI:57856"/>
        <dbReference type="ChEBI" id="CHEBI:59789"/>
        <dbReference type="ChEBI" id="CHEBI:61897"/>
        <dbReference type="EC" id="2.1.1.319"/>
    </reaction>
    <physiologicalReaction direction="left-to-right" evidence="14">
        <dbReference type="Rhea" id="RHEA:48097"/>
    </physiologicalReaction>
</comment>
<evidence type="ECO:0000256" key="14">
    <source>
        <dbReference type="ARBA" id="ARBA00047384"/>
    </source>
</evidence>
<keyword evidence="6 18" id="KW-0489">Methyltransferase</keyword>
<dbReference type="GO" id="GO:0044020">
    <property type="term" value="F:histone H4R3 methyltransferase activity"/>
    <property type="evidence" value="ECO:0007669"/>
    <property type="project" value="Ensembl"/>
</dbReference>
<dbReference type="RefSeq" id="XP_008104397.1">
    <property type="nucleotide sequence ID" value="XM_008106190.3"/>
</dbReference>
<dbReference type="Pfam" id="PF21137">
    <property type="entry name" value="ANM3_C2H2_Zf"/>
    <property type="match status" value="1"/>
</dbReference>
<evidence type="ECO:0000256" key="15">
    <source>
        <dbReference type="ARBA" id="ARBA00049303"/>
    </source>
</evidence>
<keyword evidence="26" id="KW-1185">Reference proteome</keyword>
<dbReference type="GO" id="GO:0016274">
    <property type="term" value="F:protein-arginine N-methyltransferase activity"/>
    <property type="evidence" value="ECO:0000318"/>
    <property type="project" value="GO_Central"/>
</dbReference>
<keyword evidence="5" id="KW-0597">Phosphoprotein</keyword>
<dbReference type="InterPro" id="IPR036236">
    <property type="entry name" value="Znf_C2H2_sf"/>
</dbReference>
<reference evidence="25" key="3">
    <citation type="submission" date="2025-09" db="UniProtKB">
        <authorList>
            <consortium name="Ensembl"/>
        </authorList>
    </citation>
    <scope>IDENTIFICATION</scope>
</reference>
<dbReference type="GO" id="GO:0045815">
    <property type="term" value="P:transcription initiation-coupled chromatin remodeling"/>
    <property type="evidence" value="ECO:0007669"/>
    <property type="project" value="Ensembl"/>
</dbReference>
<evidence type="ECO:0000256" key="3">
    <source>
        <dbReference type="ARBA" id="ARBA00011925"/>
    </source>
</evidence>
<keyword evidence="11" id="KW-0862">Zinc</keyword>
<proteinExistence type="predicted"/>
<reference evidence="25" key="2">
    <citation type="submission" date="2025-08" db="UniProtKB">
        <authorList>
            <consortium name="Ensembl"/>
        </authorList>
    </citation>
    <scope>IDENTIFICATION</scope>
</reference>
<evidence type="ECO:0000256" key="9">
    <source>
        <dbReference type="ARBA" id="ARBA00022723"/>
    </source>
</evidence>
<evidence type="ECO:0000256" key="18">
    <source>
        <dbReference type="PROSITE-ProRule" id="PRU01015"/>
    </source>
</evidence>
<feature type="region of interest" description="Disordered" evidence="20">
    <location>
        <begin position="1"/>
        <end position="37"/>
    </location>
</feature>
<dbReference type="Proteomes" id="UP000001646">
    <property type="component" value="Chromosome 1"/>
</dbReference>
<dbReference type="PANTHER" id="PTHR11006">
    <property type="entry name" value="PROTEIN ARGININE N-METHYLTRANSFERASE"/>
    <property type="match status" value="1"/>
</dbReference>
<evidence type="ECO:0000259" key="22">
    <source>
        <dbReference type="Pfam" id="PF21137"/>
    </source>
</evidence>
<dbReference type="GO" id="GO:0008270">
    <property type="term" value="F:zinc ion binding"/>
    <property type="evidence" value="ECO:0007669"/>
    <property type="project" value="UniProtKB-KW"/>
</dbReference>
<dbReference type="GO" id="GO:0006355">
    <property type="term" value="P:regulation of DNA-templated transcription"/>
    <property type="evidence" value="ECO:0000318"/>
    <property type="project" value="GO_Central"/>
</dbReference>
<dbReference type="FunFam" id="2.70.160.11:FF:000005">
    <property type="entry name" value="protein arginine N-methyltransferase 3 isoform X2"/>
    <property type="match status" value="1"/>
</dbReference>
<dbReference type="HOGENOM" id="CLU_017375_6_2_1"/>
<dbReference type="Ensembl" id="ENSACAT00000015651.4">
    <property type="protein sequence ID" value="ENSACAP00000015338.3"/>
    <property type="gene ID" value="ENSACAG00000015533.4"/>
</dbReference>
<dbReference type="InParanoid" id="G1KRB4"/>
<dbReference type="InterPro" id="IPR029063">
    <property type="entry name" value="SAM-dependent_MTases_sf"/>
</dbReference>
<dbReference type="AlphaFoldDB" id="G1KRB4"/>
<evidence type="ECO:0000256" key="16">
    <source>
        <dbReference type="ARBA" id="ARBA00069516"/>
    </source>
</evidence>
<dbReference type="PANTHER" id="PTHR11006:SF53">
    <property type="entry name" value="PROTEIN ARGININE N-METHYLTRANSFERASE 3"/>
    <property type="match status" value="1"/>
</dbReference>
<dbReference type="Bgee" id="ENSACAG00000015533">
    <property type="expression patterns" value="Expressed in adrenal gland and 12 other cell types or tissues"/>
</dbReference>
<evidence type="ECO:0000256" key="20">
    <source>
        <dbReference type="SAM" id="MobiDB-lite"/>
    </source>
</evidence>
<accession>G1KRB4</accession>
<evidence type="ECO:0000256" key="1">
    <source>
        <dbReference type="ARBA" id="ARBA00004123"/>
    </source>
</evidence>
<dbReference type="Pfam" id="PF13649">
    <property type="entry name" value="Methyltransf_25"/>
    <property type="match status" value="1"/>
</dbReference>
<evidence type="ECO:0000256" key="5">
    <source>
        <dbReference type="ARBA" id="ARBA00022553"/>
    </source>
</evidence>
<gene>
    <name evidence="25" type="primary">PRMT3</name>
</gene>
<dbReference type="InterPro" id="IPR025799">
    <property type="entry name" value="Arg_MeTrfase"/>
</dbReference>
<feature type="domain" description="Methyltransferase" evidence="21">
    <location>
        <begin position="254"/>
        <end position="338"/>
    </location>
</feature>
<evidence type="ECO:0000256" key="19">
    <source>
        <dbReference type="SAM" id="Coils"/>
    </source>
</evidence>
<dbReference type="EC" id="2.1.1.319" evidence="3"/>
<dbReference type="GO" id="GO:0042054">
    <property type="term" value="F:histone methyltransferase activity"/>
    <property type="evidence" value="ECO:0000318"/>
    <property type="project" value="GO_Central"/>
</dbReference>
<sequence length="526" mass="58850">MSAGDAEGMAAMTGGDSEDEACSWGSGSEEAWAEEGEEARGSAPSASCLFCDGFFSSAEDVFGHCTLDHGFNVGMLAHKHRLDCYNYIKLINFIRVEKPTAEYFLSVSSPLPWEEEKYLKPVLEDDLLLQFDIDDLLDYTNMPYPNGLPEASSLLERLKWAEHRAELAEDALARAQEDLQKMRQFAQDFVMNTEVRSGSSVSSIADLQESEEDVYFSSYGHYGIHEEMIKDKVRTESYRDFIYQNPHIFRDKVVLDVGCGTGILSMFAAKAGAKKVIGVDQSEIIYQAMDIIRLNGLEGSISLVKGRVEEVDLPVEKVDVIISEWMGYFLLFESMLDSVIYARDKYLAKGGSVYPDVCTISLVAVGDLSKHADRLAFWDNVYGFSMSCMKTVVIPEADVEDLDSSTLISEASVIKRIDCHVVSVSELGFSSDFTLRFTKTSMCTAIAGYFDIGFEKNCNKQVQFSTSPCSAKTHWKQTVFFLENPISVEEGEELKGRIMLHKNRKDPRSLVVTLCIKNVKQTYSIQ</sequence>
<dbReference type="Pfam" id="PF21336">
    <property type="entry name" value="ANM3_zf-C2H2"/>
    <property type="match status" value="1"/>
</dbReference>
<dbReference type="OrthoDB" id="7848332at2759"/>
<evidence type="ECO:0000256" key="4">
    <source>
        <dbReference type="ARBA" id="ARBA00022490"/>
    </source>
</evidence>
<feature type="domain" description="Protein arginine N-methyltransferase" evidence="24">
    <location>
        <begin position="359"/>
        <end position="514"/>
    </location>
</feature>
<evidence type="ECO:0000256" key="11">
    <source>
        <dbReference type="ARBA" id="ARBA00022833"/>
    </source>
</evidence>
<dbReference type="CDD" id="cd02440">
    <property type="entry name" value="AdoMet_MTases"/>
    <property type="match status" value="1"/>
</dbReference>
<evidence type="ECO:0000313" key="25">
    <source>
        <dbReference type="Ensembl" id="ENSACAP00000015338.3"/>
    </source>
</evidence>
<keyword evidence="13" id="KW-0539">Nucleus</keyword>
<reference evidence="25 26" key="1">
    <citation type="submission" date="2009-12" db="EMBL/GenBank/DDBJ databases">
        <title>The Genome Sequence of Anolis carolinensis (Green Anole Lizard).</title>
        <authorList>
            <consortium name="The Genome Sequencing Platform"/>
            <person name="Di Palma F."/>
            <person name="Alfoldi J."/>
            <person name="Heiman D."/>
            <person name="Young S."/>
            <person name="Grabherr M."/>
            <person name="Johnson J."/>
            <person name="Lander E.S."/>
            <person name="Lindblad-Toh K."/>
        </authorList>
    </citation>
    <scope>NUCLEOTIDE SEQUENCE [LARGE SCALE GENOMIC DNA]</scope>
    <source>
        <strain evidence="25 26">JBL SC #1</strain>
    </source>
</reference>
<dbReference type="Gene3D" id="2.70.160.11">
    <property type="entry name" value="Hnrnp arginine n-methyltransferase1"/>
    <property type="match status" value="1"/>
</dbReference>
<dbReference type="GO" id="GO:0031397">
    <property type="term" value="P:negative regulation of protein ubiquitination"/>
    <property type="evidence" value="ECO:0007669"/>
    <property type="project" value="Ensembl"/>
</dbReference>
<dbReference type="GeneID" id="100566785"/>
<evidence type="ECO:0000256" key="8">
    <source>
        <dbReference type="ARBA" id="ARBA00022691"/>
    </source>
</evidence>
<evidence type="ECO:0000256" key="12">
    <source>
        <dbReference type="ARBA" id="ARBA00022990"/>
    </source>
</evidence>
<dbReference type="InterPro" id="IPR049482">
    <property type="entry name" value="ANM3-like_C2H2_Zf"/>
</dbReference>
<feature type="domain" description="Protein arginine N-methyltransferase 3-like C2H2 zinc finger" evidence="22">
    <location>
        <begin position="77"/>
        <end position="121"/>
    </location>
</feature>
<evidence type="ECO:0000259" key="23">
    <source>
        <dbReference type="Pfam" id="PF21336"/>
    </source>
</evidence>
<dbReference type="Pfam" id="PF22528">
    <property type="entry name" value="PRMT_C"/>
    <property type="match status" value="1"/>
</dbReference>
<evidence type="ECO:0000256" key="13">
    <source>
        <dbReference type="ARBA" id="ARBA00023242"/>
    </source>
</evidence>
<dbReference type="GO" id="GO:0045669">
    <property type="term" value="P:positive regulation of osteoblast differentiation"/>
    <property type="evidence" value="ECO:0007669"/>
    <property type="project" value="Ensembl"/>
</dbReference>
<dbReference type="CTD" id="10196"/>
<name>G1KRB4_ANOCA</name>
<feature type="coiled-coil region" evidence="19">
    <location>
        <begin position="158"/>
        <end position="185"/>
    </location>
</feature>
<evidence type="ECO:0000256" key="7">
    <source>
        <dbReference type="ARBA" id="ARBA00022679"/>
    </source>
</evidence>
<dbReference type="PROSITE" id="PS51678">
    <property type="entry name" value="SAM_MT_PRMT"/>
    <property type="match status" value="1"/>
</dbReference>
<evidence type="ECO:0000259" key="21">
    <source>
        <dbReference type="Pfam" id="PF13649"/>
    </source>
</evidence>
<feature type="domain" description="Protein arginine N-methyltransferase 3 C2H2 zinc finger" evidence="23">
    <location>
        <begin position="48"/>
        <end position="64"/>
    </location>
</feature>
<dbReference type="GeneTree" id="ENSGT00940000156825"/>
<dbReference type="Gene3D" id="3.40.50.150">
    <property type="entry name" value="Vaccinia Virus protein VP39"/>
    <property type="match status" value="1"/>
</dbReference>
<dbReference type="GO" id="GO:0005829">
    <property type="term" value="C:cytosol"/>
    <property type="evidence" value="ECO:0007669"/>
    <property type="project" value="UniProtKB-SubCell"/>
</dbReference>
<organism evidence="25 26">
    <name type="scientific">Anolis carolinensis</name>
    <name type="common">Green anole</name>
    <name type="synonym">American chameleon</name>
    <dbReference type="NCBI Taxonomy" id="28377"/>
    <lineage>
        <taxon>Eukaryota</taxon>
        <taxon>Metazoa</taxon>
        <taxon>Chordata</taxon>
        <taxon>Craniata</taxon>
        <taxon>Vertebrata</taxon>
        <taxon>Euteleostomi</taxon>
        <taxon>Lepidosauria</taxon>
        <taxon>Squamata</taxon>
        <taxon>Bifurcata</taxon>
        <taxon>Unidentata</taxon>
        <taxon>Episquamata</taxon>
        <taxon>Toxicofera</taxon>
        <taxon>Iguania</taxon>
        <taxon>Dactyloidae</taxon>
        <taxon>Anolis</taxon>
    </lineage>
</organism>
<keyword evidence="19" id="KW-0175">Coiled coil</keyword>
<evidence type="ECO:0000256" key="17">
    <source>
        <dbReference type="ARBA" id="ARBA00075283"/>
    </source>
</evidence>